<evidence type="ECO:0000313" key="4">
    <source>
        <dbReference type="Proteomes" id="UP000318720"/>
    </source>
</evidence>
<dbReference type="InterPro" id="IPR011990">
    <property type="entry name" value="TPR-like_helical_dom_sf"/>
</dbReference>
<proteinExistence type="predicted"/>
<dbReference type="GO" id="GO:0006355">
    <property type="term" value="P:regulation of DNA-templated transcription"/>
    <property type="evidence" value="ECO:0007669"/>
    <property type="project" value="InterPro"/>
</dbReference>
<feature type="domain" description="HTH luxR-type" evidence="2">
    <location>
        <begin position="827"/>
        <end position="892"/>
    </location>
</feature>
<dbReference type="PANTHER" id="PTHR47691:SF3">
    <property type="entry name" value="HTH-TYPE TRANSCRIPTIONAL REGULATOR RV0890C-RELATED"/>
    <property type="match status" value="1"/>
</dbReference>
<feature type="compositionally biased region" description="Low complexity" evidence="1">
    <location>
        <begin position="783"/>
        <end position="800"/>
    </location>
</feature>
<sequence>MTGVVGGSESRRTSGFPTELTSFVGRRDEAAEVRRLLSAGRLLTLTGPGGVGKTRLADHVAAQVARAFPDGVWLVQLAALRDEVLVPHAVNDALGVRNASVRPPLEILVEYLRERQLLIVLDNCEHLLRSCAVLAGTVLSATEGVRILATSRHRLGVAGEQLFEVPPLSAPAPEELAPSTDPSAASSAVENFPALRLFADRAAAVVPGFTIGEGNQQAVARLCRRLDGLPLAIELAAVRVRALGVDQLVERLDDRYQLLTGGSPVSAPRHRTLRSAVDWSHGLCTPQEQLVWAWLSVFVGGFDLAAAEAVCGGGRTGGATGGGADSGPGGEGDESAGEGIESVDVLDAVAGLVDKSVLVREEYGGQVRYRLLVSLRDYGLERLQELGGATEARRRHRDHFARLGAEYEQAWFGPDQAEITERLRIDQDNFRAALDFCLTTPGEAQHGLRLASLLWFHWVAGGNWAEGRHWMDGALRAGAAPDVALTRALWVGALTSLVHSRSAAVLSGLDPERTAAVADRELPVPAPPPVPAATLGPGRARTSTTGFVVLTRVELACTLVSRGRAAEAVPLCAEAVALCEAHGEQWARAWALRTLALAHWSTGEYERAAEHARACLRLPYTVQQHHSLARTLDLLAAVEALAGGAERAGVLRGAVDRIWHDIGGNPVKSPRPGRPGVAERHARQALGDAAYERAHRHGGTLSVEEVVAYALGEPHDDATGPVRRRAASAVRTSTGSAVRKGNGPVAAGHGGAAPFGHRDSSPPGRQDLSTAGRDGSSPAARDGSTPAAGAGSAPPARGGSVPLGSRPVGEAWAGSAAPAAHPAPASPVDDPVPLTRRELQVAELVAQGRTNKQIADHLVIARRTAEGHVERILVKLGFHNRSQVAAWFSARSRS</sequence>
<dbReference type="Proteomes" id="UP000318720">
    <property type="component" value="Unassembled WGS sequence"/>
</dbReference>
<dbReference type="InterPro" id="IPR049945">
    <property type="entry name" value="AAA_22"/>
</dbReference>
<dbReference type="Pfam" id="PF13424">
    <property type="entry name" value="TPR_12"/>
    <property type="match status" value="1"/>
</dbReference>
<dbReference type="EMBL" id="SPAZ01000180">
    <property type="protein sequence ID" value="TQE31629.1"/>
    <property type="molecule type" value="Genomic_DNA"/>
</dbReference>
<dbReference type="PANTHER" id="PTHR47691">
    <property type="entry name" value="REGULATOR-RELATED"/>
    <property type="match status" value="1"/>
</dbReference>
<dbReference type="SUPFAM" id="SSF52540">
    <property type="entry name" value="P-loop containing nucleoside triphosphate hydrolases"/>
    <property type="match status" value="1"/>
</dbReference>
<feature type="compositionally biased region" description="Low complexity" evidence="1">
    <location>
        <begin position="727"/>
        <end position="747"/>
    </location>
</feature>
<feature type="compositionally biased region" description="Gly residues" evidence="1">
    <location>
        <begin position="318"/>
        <end position="330"/>
    </location>
</feature>
<dbReference type="PRINTS" id="PR00364">
    <property type="entry name" value="DISEASERSIST"/>
</dbReference>
<dbReference type="PRINTS" id="PR00038">
    <property type="entry name" value="HTHLUXR"/>
</dbReference>
<dbReference type="Pfam" id="PF00196">
    <property type="entry name" value="GerE"/>
    <property type="match status" value="1"/>
</dbReference>
<protein>
    <submittedName>
        <fullName evidence="3">LuxR family transcriptional regulator</fullName>
    </submittedName>
</protein>
<dbReference type="GO" id="GO:0003677">
    <property type="term" value="F:DNA binding"/>
    <property type="evidence" value="ECO:0007669"/>
    <property type="project" value="InterPro"/>
</dbReference>
<dbReference type="SMART" id="SM00421">
    <property type="entry name" value="HTH_LUXR"/>
    <property type="match status" value="1"/>
</dbReference>
<evidence type="ECO:0000259" key="2">
    <source>
        <dbReference type="PROSITE" id="PS50043"/>
    </source>
</evidence>
<dbReference type="SUPFAM" id="SSF48452">
    <property type="entry name" value="TPR-like"/>
    <property type="match status" value="1"/>
</dbReference>
<dbReference type="PROSITE" id="PS50043">
    <property type="entry name" value="HTH_LUXR_2"/>
    <property type="match status" value="1"/>
</dbReference>
<reference evidence="3 4" key="1">
    <citation type="submission" date="2019-03" db="EMBL/GenBank/DDBJ databases">
        <title>Comparative genomic analyses of the sweetpotato soil rot pathogen, Streptomyces ipomoeae.</title>
        <authorList>
            <person name="Ruschel Soares N."/>
            <person name="Badger J.H."/>
            <person name="Huguet-Tapia J.C."/>
            <person name="Clark C.A."/>
            <person name="Pettis G.S."/>
        </authorList>
    </citation>
    <scope>NUCLEOTIDE SEQUENCE [LARGE SCALE GENOMIC DNA]</scope>
    <source>
        <strain evidence="3 4">88-35</strain>
    </source>
</reference>
<dbReference type="InterPro" id="IPR027417">
    <property type="entry name" value="P-loop_NTPase"/>
</dbReference>
<dbReference type="Gene3D" id="1.25.40.10">
    <property type="entry name" value="Tetratricopeptide repeat domain"/>
    <property type="match status" value="1"/>
</dbReference>
<dbReference type="AlphaFoldDB" id="A0AAE9AZU2"/>
<dbReference type="CDD" id="cd06170">
    <property type="entry name" value="LuxR_C_like"/>
    <property type="match status" value="1"/>
</dbReference>
<feature type="compositionally biased region" description="Low complexity" evidence="1">
    <location>
        <begin position="815"/>
        <end position="832"/>
    </location>
</feature>
<dbReference type="InterPro" id="IPR000792">
    <property type="entry name" value="Tscrpt_reg_LuxR_C"/>
</dbReference>
<evidence type="ECO:0000256" key="1">
    <source>
        <dbReference type="SAM" id="MobiDB-lite"/>
    </source>
</evidence>
<dbReference type="InterPro" id="IPR036388">
    <property type="entry name" value="WH-like_DNA-bd_sf"/>
</dbReference>
<dbReference type="Gene3D" id="1.10.10.10">
    <property type="entry name" value="Winged helix-like DNA-binding domain superfamily/Winged helix DNA-binding domain"/>
    <property type="match status" value="1"/>
</dbReference>
<evidence type="ECO:0000313" key="3">
    <source>
        <dbReference type="EMBL" id="TQE31629.1"/>
    </source>
</evidence>
<feature type="region of interest" description="Disordered" evidence="1">
    <location>
        <begin position="318"/>
        <end position="338"/>
    </location>
</feature>
<name>A0AAE9AZU2_9ACTN</name>
<dbReference type="Pfam" id="PF13401">
    <property type="entry name" value="AAA_22"/>
    <property type="match status" value="1"/>
</dbReference>
<dbReference type="InterPro" id="IPR016032">
    <property type="entry name" value="Sig_transdc_resp-reg_C-effctor"/>
</dbReference>
<dbReference type="GO" id="GO:0016887">
    <property type="term" value="F:ATP hydrolysis activity"/>
    <property type="evidence" value="ECO:0007669"/>
    <property type="project" value="InterPro"/>
</dbReference>
<feature type="region of interest" description="Disordered" evidence="1">
    <location>
        <begin position="714"/>
        <end position="832"/>
    </location>
</feature>
<organism evidence="3 4">
    <name type="scientific">Streptomyces ipomoeae</name>
    <dbReference type="NCBI Taxonomy" id="103232"/>
    <lineage>
        <taxon>Bacteria</taxon>
        <taxon>Bacillati</taxon>
        <taxon>Actinomycetota</taxon>
        <taxon>Actinomycetes</taxon>
        <taxon>Kitasatosporales</taxon>
        <taxon>Streptomycetaceae</taxon>
        <taxon>Streptomyces</taxon>
    </lineage>
</organism>
<dbReference type="Gene3D" id="3.40.50.300">
    <property type="entry name" value="P-loop containing nucleotide triphosphate hydrolases"/>
    <property type="match status" value="1"/>
</dbReference>
<dbReference type="SUPFAM" id="SSF46894">
    <property type="entry name" value="C-terminal effector domain of the bipartite response regulators"/>
    <property type="match status" value="1"/>
</dbReference>
<gene>
    <name evidence="3" type="ORF">Sipo8835_22155</name>
</gene>
<accession>A0AAE9AZU2</accession>
<comment type="caution">
    <text evidence="3">The sequence shown here is derived from an EMBL/GenBank/DDBJ whole genome shotgun (WGS) entry which is preliminary data.</text>
</comment>
<dbReference type="RefSeq" id="WP_141583347.1">
    <property type="nucleotide sequence ID" value="NZ_SPAZ01000180.1"/>
</dbReference>